<feature type="domain" description="Cadherin" evidence="16">
    <location>
        <begin position="1079"/>
        <end position="1198"/>
    </location>
</feature>
<dbReference type="InterPro" id="IPR015919">
    <property type="entry name" value="Cadherin-like_sf"/>
</dbReference>
<dbReference type="OrthoDB" id="9990384at2759"/>
<feature type="region of interest" description="Disordered" evidence="13">
    <location>
        <begin position="3174"/>
        <end position="3205"/>
    </location>
</feature>
<evidence type="ECO:0000256" key="11">
    <source>
        <dbReference type="ARBA" id="ARBA00023180"/>
    </source>
</evidence>
<evidence type="ECO:0000256" key="8">
    <source>
        <dbReference type="ARBA" id="ARBA00022989"/>
    </source>
</evidence>
<dbReference type="CDD" id="cd11304">
    <property type="entry name" value="Cadherin_repeat"/>
    <property type="match status" value="27"/>
</dbReference>
<feature type="domain" description="Cadherin" evidence="16">
    <location>
        <begin position="2676"/>
        <end position="2790"/>
    </location>
</feature>
<feature type="domain" description="Cadherin" evidence="16">
    <location>
        <begin position="662"/>
        <end position="765"/>
    </location>
</feature>
<evidence type="ECO:0000313" key="18">
    <source>
        <dbReference type="Proteomes" id="UP000594262"/>
    </source>
</evidence>
<keyword evidence="4 15" id="KW-0732">Signal</keyword>
<feature type="compositionally biased region" description="Polar residues" evidence="13">
    <location>
        <begin position="3088"/>
        <end position="3099"/>
    </location>
</feature>
<feature type="signal peptide" evidence="15">
    <location>
        <begin position="1"/>
        <end position="21"/>
    </location>
</feature>
<feature type="domain" description="Cadherin" evidence="16">
    <location>
        <begin position="28"/>
        <end position="131"/>
    </location>
</feature>
<proteinExistence type="predicted"/>
<organism evidence="17 18">
    <name type="scientific">Clytia hemisphaerica</name>
    <dbReference type="NCBI Taxonomy" id="252671"/>
    <lineage>
        <taxon>Eukaryota</taxon>
        <taxon>Metazoa</taxon>
        <taxon>Cnidaria</taxon>
        <taxon>Hydrozoa</taxon>
        <taxon>Hydroidolina</taxon>
        <taxon>Leptothecata</taxon>
        <taxon>Obeliida</taxon>
        <taxon>Clytiidae</taxon>
        <taxon>Clytia</taxon>
    </lineage>
</organism>
<feature type="domain" description="Cadherin" evidence="16">
    <location>
        <begin position="1528"/>
        <end position="1633"/>
    </location>
</feature>
<evidence type="ECO:0000256" key="14">
    <source>
        <dbReference type="SAM" id="Phobius"/>
    </source>
</evidence>
<dbReference type="EnsemblMetazoa" id="CLYHEMT003357.1">
    <property type="protein sequence ID" value="CLYHEMP003357.1"/>
    <property type="gene ID" value="CLYHEMG003357"/>
</dbReference>
<dbReference type="PANTHER" id="PTHR24026:SF136">
    <property type="entry name" value="PROTOCADHERIN-23"/>
    <property type="match status" value="1"/>
</dbReference>
<feature type="domain" description="Cadherin" evidence="16">
    <location>
        <begin position="238"/>
        <end position="342"/>
    </location>
</feature>
<feature type="domain" description="Cadherin" evidence="16">
    <location>
        <begin position="2251"/>
        <end position="2355"/>
    </location>
</feature>
<evidence type="ECO:0000256" key="3">
    <source>
        <dbReference type="ARBA" id="ARBA00022692"/>
    </source>
</evidence>
<dbReference type="SUPFAM" id="SSF49313">
    <property type="entry name" value="Cadherin-like"/>
    <property type="match status" value="27"/>
</dbReference>
<dbReference type="InterPro" id="IPR002126">
    <property type="entry name" value="Cadherin-like_dom"/>
</dbReference>
<feature type="domain" description="Cadherin" evidence="16">
    <location>
        <begin position="2791"/>
        <end position="2905"/>
    </location>
</feature>
<evidence type="ECO:0000256" key="7">
    <source>
        <dbReference type="ARBA" id="ARBA00022889"/>
    </source>
</evidence>
<evidence type="ECO:0000256" key="13">
    <source>
        <dbReference type="SAM" id="MobiDB-lite"/>
    </source>
</evidence>
<dbReference type="PROSITE" id="PS50268">
    <property type="entry name" value="CADHERIN_2"/>
    <property type="match status" value="27"/>
</dbReference>
<keyword evidence="10" id="KW-1015">Disulfide bond</keyword>
<keyword evidence="11" id="KW-0325">Glycoprotein</keyword>
<dbReference type="PANTHER" id="PTHR24026">
    <property type="entry name" value="FAT ATYPICAL CADHERIN-RELATED"/>
    <property type="match status" value="1"/>
</dbReference>
<feature type="domain" description="Cadherin" evidence="16">
    <location>
        <begin position="976"/>
        <end position="1078"/>
    </location>
</feature>
<keyword evidence="6 12" id="KW-0106">Calcium</keyword>
<evidence type="ECO:0000256" key="15">
    <source>
        <dbReference type="SAM" id="SignalP"/>
    </source>
</evidence>
<reference evidence="17" key="1">
    <citation type="submission" date="2021-01" db="UniProtKB">
        <authorList>
            <consortium name="EnsemblMetazoa"/>
        </authorList>
    </citation>
    <scope>IDENTIFICATION</scope>
</reference>
<dbReference type="FunFam" id="2.60.40.60:FF:000024">
    <property type="entry name" value="FAT atypical cadherin 3"/>
    <property type="match status" value="1"/>
</dbReference>
<feature type="domain" description="Cadherin" evidence="16">
    <location>
        <begin position="2471"/>
        <end position="2569"/>
    </location>
</feature>
<dbReference type="FunFam" id="2.60.40.60:FF:000104">
    <property type="entry name" value="cadherin-23 isoform X1"/>
    <property type="match status" value="1"/>
</dbReference>
<evidence type="ECO:0000259" key="16">
    <source>
        <dbReference type="PROSITE" id="PS50268"/>
    </source>
</evidence>
<evidence type="ECO:0000256" key="6">
    <source>
        <dbReference type="ARBA" id="ARBA00022837"/>
    </source>
</evidence>
<dbReference type="RefSeq" id="XP_066920393.1">
    <property type="nucleotide sequence ID" value="XM_067064292.1"/>
</dbReference>
<dbReference type="Pfam" id="PF00028">
    <property type="entry name" value="Cadherin"/>
    <property type="match status" value="25"/>
</dbReference>
<evidence type="ECO:0000256" key="1">
    <source>
        <dbReference type="ARBA" id="ARBA00004167"/>
    </source>
</evidence>
<evidence type="ECO:0000256" key="10">
    <source>
        <dbReference type="ARBA" id="ARBA00023157"/>
    </source>
</evidence>
<feature type="domain" description="Cadherin" evidence="16">
    <location>
        <begin position="2144"/>
        <end position="2250"/>
    </location>
</feature>
<feature type="domain" description="Cadherin" evidence="16">
    <location>
        <begin position="1949"/>
        <end position="2045"/>
    </location>
</feature>
<feature type="domain" description="Cadherin" evidence="16">
    <location>
        <begin position="131"/>
        <end position="236"/>
    </location>
</feature>
<feature type="domain" description="Cadherin" evidence="16">
    <location>
        <begin position="766"/>
        <end position="870"/>
    </location>
</feature>
<dbReference type="GO" id="GO:0007156">
    <property type="term" value="P:homophilic cell adhesion via plasma membrane adhesion molecules"/>
    <property type="evidence" value="ECO:0007669"/>
    <property type="project" value="InterPro"/>
</dbReference>
<keyword evidence="9 14" id="KW-0472">Membrane</keyword>
<dbReference type="FunFam" id="2.60.40.60:FF:000015">
    <property type="entry name" value="FAT atypical cadherin 1"/>
    <property type="match status" value="4"/>
</dbReference>
<dbReference type="FunFam" id="2.60.40.60:FF:000058">
    <property type="entry name" value="FAT atypical cadherin 3"/>
    <property type="match status" value="1"/>
</dbReference>
<keyword evidence="5" id="KW-0677">Repeat</keyword>
<dbReference type="PRINTS" id="PR00205">
    <property type="entry name" value="CADHERIN"/>
</dbReference>
<keyword evidence="2" id="KW-0245">EGF-like domain</keyword>
<evidence type="ECO:0000313" key="17">
    <source>
        <dbReference type="EnsemblMetazoa" id="CLYHEMP003357.1"/>
    </source>
</evidence>
<keyword evidence="18" id="KW-1185">Reference proteome</keyword>
<dbReference type="Proteomes" id="UP000594262">
    <property type="component" value="Unplaced"/>
</dbReference>
<feature type="transmembrane region" description="Helical" evidence="14">
    <location>
        <begin position="3004"/>
        <end position="3030"/>
    </location>
</feature>
<dbReference type="InterPro" id="IPR020894">
    <property type="entry name" value="Cadherin_CS"/>
</dbReference>
<evidence type="ECO:0000256" key="2">
    <source>
        <dbReference type="ARBA" id="ARBA00022536"/>
    </source>
</evidence>
<feature type="domain" description="Cadherin" evidence="16">
    <location>
        <begin position="2356"/>
        <end position="2464"/>
    </location>
</feature>
<feature type="domain" description="Cadherin" evidence="16">
    <location>
        <begin position="2577"/>
        <end position="2674"/>
    </location>
</feature>
<feature type="region of interest" description="Disordered" evidence="13">
    <location>
        <begin position="3088"/>
        <end position="3162"/>
    </location>
</feature>
<dbReference type="PROSITE" id="PS00232">
    <property type="entry name" value="CADHERIN_1"/>
    <property type="match status" value="10"/>
</dbReference>
<keyword evidence="7" id="KW-0130">Cell adhesion</keyword>
<feature type="domain" description="Cadherin" evidence="16">
    <location>
        <begin position="1307"/>
        <end position="1417"/>
    </location>
</feature>
<accession>A0A7M5UNR9</accession>
<protein>
    <recommendedName>
        <fullName evidence="16">Cadherin domain-containing protein</fullName>
    </recommendedName>
</protein>
<dbReference type="GeneID" id="136807691"/>
<feature type="chain" id="PRO_5029709112" description="Cadherin domain-containing protein" evidence="15">
    <location>
        <begin position="22"/>
        <end position="3295"/>
    </location>
</feature>
<feature type="domain" description="Cadherin" evidence="16">
    <location>
        <begin position="874"/>
        <end position="975"/>
    </location>
</feature>
<name>A0A7M5UNR9_9CNID</name>
<feature type="domain" description="Cadherin" evidence="16">
    <location>
        <begin position="343"/>
        <end position="450"/>
    </location>
</feature>
<feature type="domain" description="Cadherin" evidence="16">
    <location>
        <begin position="1634"/>
        <end position="1734"/>
    </location>
</feature>
<keyword evidence="8 14" id="KW-1133">Transmembrane helix</keyword>
<feature type="domain" description="Cadherin" evidence="16">
    <location>
        <begin position="1838"/>
        <end position="1941"/>
    </location>
</feature>
<evidence type="ECO:0000256" key="12">
    <source>
        <dbReference type="PROSITE-ProRule" id="PRU00043"/>
    </source>
</evidence>
<feature type="domain" description="Cadherin" evidence="16">
    <location>
        <begin position="1735"/>
        <end position="1837"/>
    </location>
</feature>
<dbReference type="GO" id="GO:0005886">
    <property type="term" value="C:plasma membrane"/>
    <property type="evidence" value="ECO:0007669"/>
    <property type="project" value="InterPro"/>
</dbReference>
<keyword evidence="3 14" id="KW-0812">Transmembrane</keyword>
<feature type="domain" description="Cadherin" evidence="16">
    <location>
        <begin position="1418"/>
        <end position="1527"/>
    </location>
</feature>
<dbReference type="FunFam" id="2.60.40.60:FF:000020">
    <property type="entry name" value="Dachsous cadherin-related 1b"/>
    <property type="match status" value="4"/>
</dbReference>
<evidence type="ECO:0000256" key="9">
    <source>
        <dbReference type="ARBA" id="ARBA00023136"/>
    </source>
</evidence>
<dbReference type="FunFam" id="2.60.40.60:FF:000033">
    <property type="entry name" value="FAT atypical cadherin 1"/>
    <property type="match status" value="2"/>
</dbReference>
<dbReference type="FunFam" id="2.60.40.60:FF:000181">
    <property type="entry name" value="Predicted protein"/>
    <property type="match status" value="1"/>
</dbReference>
<dbReference type="Gene3D" id="2.60.40.60">
    <property type="entry name" value="Cadherins"/>
    <property type="match status" value="27"/>
</dbReference>
<feature type="domain" description="Cadherin" evidence="16">
    <location>
        <begin position="451"/>
        <end position="555"/>
    </location>
</feature>
<dbReference type="GO" id="GO:0005509">
    <property type="term" value="F:calcium ion binding"/>
    <property type="evidence" value="ECO:0007669"/>
    <property type="project" value="UniProtKB-UniRule"/>
</dbReference>
<feature type="region of interest" description="Disordered" evidence="13">
    <location>
        <begin position="3264"/>
        <end position="3295"/>
    </location>
</feature>
<feature type="compositionally biased region" description="Pro residues" evidence="13">
    <location>
        <begin position="3179"/>
        <end position="3191"/>
    </location>
</feature>
<comment type="subcellular location">
    <subcellularLocation>
        <location evidence="1">Membrane</location>
        <topology evidence="1">Single-pass membrane protein</topology>
    </subcellularLocation>
</comment>
<evidence type="ECO:0000256" key="4">
    <source>
        <dbReference type="ARBA" id="ARBA00022729"/>
    </source>
</evidence>
<evidence type="ECO:0000256" key="5">
    <source>
        <dbReference type="ARBA" id="ARBA00022737"/>
    </source>
</evidence>
<dbReference type="FunFam" id="2.60.40.60:FF:000010">
    <property type="entry name" value="Cadherin EGF LAG seven-pass G-type receptor 3"/>
    <property type="match status" value="2"/>
</dbReference>
<dbReference type="SMART" id="SM00112">
    <property type="entry name" value="CA"/>
    <property type="match status" value="27"/>
</dbReference>
<feature type="domain" description="Cadherin" evidence="16">
    <location>
        <begin position="2062"/>
        <end position="2143"/>
    </location>
</feature>
<feature type="domain" description="Cadherin" evidence="16">
    <location>
        <begin position="1199"/>
        <end position="1300"/>
    </location>
</feature>
<feature type="domain" description="Cadherin" evidence="16">
    <location>
        <begin position="556"/>
        <end position="661"/>
    </location>
</feature>
<sequence length="3295" mass="363956">MICRVLLALIFGQSLLAMVESQDPPRFGSQTMVWTIYEDAPPGTIVNILSLYVNYENKSSLTYEIDGVGAQILNIIPKNGTLTLKNKVDRENQTKYQFKGYVKAVIGGTEVENSVNILIHVLDVNDNIPKFTSPSQFSVPENATTNSVVFTISAEDNDFRDSGRVEFKFMLQTDVFDIETHNDNTASIIVLKQLDYETDKSYTLKIEATDLGNPPLKADTLITVNVEDIPDTNPIFTSSSPYNKEVPEDTPKGSSLLRIQAIDGDTGVNDQIMYNIVNGQDSATFSINVTSGVLSNSQSLDMETKLSYSFKVQATEAHDSSAFSFVDVTIFLSDVNDNLPTFPQEEYTFVIDENTPKGTEIKTSFSVTDADILPVNKVFEYSLDKDFTLFTIDAITGNLKVNTDVLDYETKQSYIFKVFASELNNPNRKHISNATVVIQLENANDNSPIFEESQYSFTTSENVVIGLTLGFVKATDADLGSLGEVHYRIDNNDLNLLEVNSSSGAVYVKNSLDFEMNPVVRITITGFDTSTNSQNKGQTSVVVMVTDYNDNAPKFTNLPAQVIVKENEVNSSLFQVKANDADSGQNAMLLYTLTNSTSSFSHFILNASSGVISLNKPLDFEDASIIDLAVTAQDLGIDVQLRTTSFLKFLIQDENDNTPKFNQTIYTGVALESNAINTFILQLFASDKDSGVNGALQYAIEDGNVDGTFEIQADGKIFTKKAIDREKIQSFNLTVSVKDGGIPQRSSRCQVLIQVLDQNDEGPVFTKASYTAEISEGVDVGTSVITVTAIDKDLGENASIKYTIASGTNKNDFSMNETTGLVTVARTLDREMISAYTLVLKAQDQGAKVNSRNAILTITIKDVNDNYPEFLATENGYYSFQIYENLPDKALVGYILSIDKDGSQPVYNITHGNHDGHFHIHAQTGVLQTTQPLDREAEALYNLTITASDDGQPPLSTSIKTRIQVLDLNDNKPIFDENSYQTNVAENSSVPAFLLKVSAADADLGSHSVVQYSLSISTEAESFFRIDQNTGELFLEQIVDYEKNEQFKFFVQASDGGTTSKVSVTISIDDINDNTPQVKALSTLINIFESDPIGTELFQVIGEDADSAKNAEISYAILNITIPSTTYNNYPEDFDLTNELLAINESTGVITNKRVINRDLSDSYTIQIGLTDHGTPSLSSVTTFTITVQDRDTHAPIFHNLPNVLNISEATAMNIPIFQVNATDKDMGENAIMNFKILEGSSTLFRIDKNSGVIWTTSKPIDSQTSRKHTLNIQAGVDPMLTSAELTIMITKLPDNLPFFQPNPNAFSDAYTVRIKENAPLNTSIIRLNATTTLSTPLVFEIVEGGEAGLFHIDSKTGHVKLRKELDREAAGATYNSEGEAILLFRAMVYLESDKTKFALAQVTVLVTDYNDETPSFTKQLYKATAAESDQIGREVMTVTAFDKDLGVRGRVSYKIVEGNVGGAFTISDPYSGILRVAGALNVDTIAIYNLTVQATDDGVQLNEFSLSSTCQVEIKIADINDNDPEFYESSYTVNIPEDLANGQMVIKVNGTDKDEGDNGRLWYRIVNGNGANKFQINNMTGEISVKGALNRELVPSYTLTVEAADFGFPAPRKATVSVFIALNDVNDHPPSFNSPRYYATILENQQTGTMVTMESPIKVTDPDSSSQISYQPLNSGFFQINKETGAIYSTATFDRETRNSYTIIIRAVDEGGFFADANVTISILDTNDHAPIFINSSVTVDVLESQKIDKPFFDVGATDMDMGSNSEIIYSLASMSSLFTIDQSSGSIQLISQLDRERQSSHSIIVLATDKGTPSLSGNVTVNINVLDAIDSPPFFTPSTDTVDVLENSTIDQTIFTIKAKDLDLNDVVKYNIAYSSHAGQFKINPTTGDVQLAKPLDRESVSFYRVEFQATDSAGLKSALDGLVINVNIIDINDHAPEFLNSQCLTEVTDGYPDKAILFILNARDLDSGVNAELTYSLSSDINGLLSIDPKKGIVTKNGNFTPRVSKMINFTAHVTDNGVPKLSESLSCSVKVLPTNVNAPKFEKTVYQLTVREDFSVGDILESYLVTGQSSVTYTLFGGQDTFKVYPLNGSVYTAAQLDREVQSFITFNLIAEDSASPPNKGVAIVTVNITDYNDNKPIFSREKYEFDVREDINTTTIVGKVTATDQDVEYFNGLVAYNIQPSQFSSFFRIDFENGYIYAKRGLDRETRSFYEFTVQAADHGDVPNHQAFVAVKISLIDVNDNNPIFTSVKYQKAIFEDTTSLQPFLQIWATDKDIGSNGQVEYSITGGDPNSNFYISPEGGQLRVRTSLDVETKQKYNLTITATDHGTPPLSTQIHVEIQVKDVNDNFPIFVKQKYSFDIMENATVGLFVGGIVAKDKDITALLSTVYYDWNNTNTNRDFRIDEMTGRIKLATTLDYETQRMYSLVAIAYNKDIFEQRSMVTHVFVDFHIFDHNDNAPVFPPYCCNVSVSEKFPVDGVIYTFYATDADGPTNNQVSYVLDPNSGDNEFFHLSTNGQLRLEKPLDRETKDELVIEVQAIDNGDPAMSTTTDFRITVTDVNDVTPRFREIEIKALSEDVKEGTYIATFSADDEDLGASGVVSYAIISGNENGDLVLNSTSGVLETFKYLDYERTPEYKLKVQAKDGGGDTALSVIKEFVVPVININDNIPLFPTNIKPQVEVMENAPIGTSVTTIQANDADGDQIYFFIVGGNSDDYFTIGHKTGELRTNKILDRELNSSFVLKIEASNRNTSTYNTGSRRRREIDHQVITEDFNITIGDENDNPPVFTKNLFIGGISDKAEYGTKVLKLIAIDADSPSETVLAYSLEDGSSTTGKFSIDVNTGWIKSQSLFTESTQLVYNFEVMVKDNGGVGNFSHDSTNVKITVVTDAQRVLITMRTNPDWVRTNQSDFITKLENVTGCIVNIDGIRFATLENGDSDTTRTVLIFHTMNRETGEVKNRGIVLKAIEENYHLIKDFFEYWNVTTYEGQPLPQIAENDDDTILLIVAILVPVFLVLLIIILICCVCCARKRQKEKIKAARADAFASDRRYRSKGADINMQPLHGDFRFSYYNQQAVDPETQNYYTTTVDSRASQKRSPNGDKDTTEIMGTDDDDFSDMFSSGRSQDGDMTDSSAVGGKHPRLGRSFSTFQGTTLEPGDKDQYLDQIDYHPKIVELPSPAPPPPKPPRYSPPSSTITQSEDRDNDSLKNLTLFDAILAASQEKQRVRGSYPNRGLDHDDLESEMTTSVVADDIDDLVTVPVYADDNPDIRGNRNSTNPFAPPDLNDPNLRPTRL</sequence>